<proteinExistence type="predicted"/>
<sequence length="213" mass="25040">MNIFDNIAANLSLKYENSEFYKNKLIKRYKPLITPGVKSQDELIISLEKHFDLELTDKAVMSKTFLELCVMGNIDCDEPDMIDFEIYRVVRNSKSEALYACEKYDLDDDDIFIIFEEHNNFFISNSQIVEMLLIIKEGVSAEDYENETPEFLNYIRVCRYFCQTNFFKLNKAVTYDEFDMIDIPEDESNSDDADYFDESDDETDDDVTDAIEF</sequence>
<keyword evidence="3" id="KW-1185">Reference proteome</keyword>
<dbReference type="RefSeq" id="WP_101028728.1">
    <property type="nucleotide sequence ID" value="NZ_CABMMZ010000033.1"/>
</dbReference>
<dbReference type="Proteomes" id="UP000233425">
    <property type="component" value="Unassembled WGS sequence"/>
</dbReference>
<protein>
    <submittedName>
        <fullName evidence="2">Uncharacterized protein</fullName>
    </submittedName>
</protein>
<comment type="caution">
    <text evidence="2">The sequence shown here is derived from an EMBL/GenBank/DDBJ whole genome shotgun (WGS) entry which is preliminary data.</text>
</comment>
<evidence type="ECO:0000313" key="3">
    <source>
        <dbReference type="Proteomes" id="UP000233425"/>
    </source>
</evidence>
<gene>
    <name evidence="2" type="ORF">RBATCC27255_00644</name>
</gene>
<name>A0A2N0UYM0_9FIRM</name>
<evidence type="ECO:0000256" key="1">
    <source>
        <dbReference type="SAM" id="MobiDB-lite"/>
    </source>
</evidence>
<dbReference type="AlphaFoldDB" id="A0A2N0UYM0"/>
<feature type="region of interest" description="Disordered" evidence="1">
    <location>
        <begin position="184"/>
        <end position="213"/>
    </location>
</feature>
<organism evidence="2 3">
    <name type="scientific">Ruminococcus bromii</name>
    <dbReference type="NCBI Taxonomy" id="40518"/>
    <lineage>
        <taxon>Bacteria</taxon>
        <taxon>Bacillati</taxon>
        <taxon>Bacillota</taxon>
        <taxon>Clostridia</taxon>
        <taxon>Eubacteriales</taxon>
        <taxon>Oscillospiraceae</taxon>
        <taxon>Ruminococcus</taxon>
    </lineage>
</organism>
<evidence type="ECO:0000313" key="2">
    <source>
        <dbReference type="EMBL" id="PKD32079.1"/>
    </source>
</evidence>
<accession>A0A2N0UYM0</accession>
<dbReference type="EMBL" id="NNSR01000033">
    <property type="protein sequence ID" value="PKD32079.1"/>
    <property type="molecule type" value="Genomic_DNA"/>
</dbReference>
<reference evidence="2" key="1">
    <citation type="journal article" date="2018" name="Environ. Microbiol.">
        <title>Sporulation capability and amylosome conservation among diverse human colonic and rumen isolates of the keystone starch-degrader Ruminococcus bromii.</title>
        <authorList>
            <person name="Mukhopadhya I."/>
            <person name="Morais S."/>
            <person name="Laverde-Gomez J."/>
            <person name="Sheridan P.O."/>
            <person name="Walker A.W."/>
            <person name="Kelly W."/>
            <person name="Klieve A.V."/>
            <person name="Ouwerkerk D."/>
            <person name="Duncan S.H."/>
            <person name="Louis P."/>
            <person name="Koropatkin N."/>
            <person name="Cockburn D."/>
            <person name="Kibler R."/>
            <person name="Cooper P.J."/>
            <person name="Sandoval C."/>
            <person name="Crost E."/>
            <person name="Juge N."/>
            <person name="Bayer E.A."/>
            <person name="Flint H.J."/>
        </authorList>
    </citation>
    <scope>NUCLEOTIDE SEQUENCE [LARGE SCALE GENOMIC DNA]</scope>
    <source>
        <strain evidence="2">ATCC 27255</strain>
    </source>
</reference>